<reference evidence="1" key="1">
    <citation type="journal article" date="2019" name="bioRxiv">
        <title>The Genome of the Zebra Mussel, Dreissena polymorpha: A Resource for Invasive Species Research.</title>
        <authorList>
            <person name="McCartney M.A."/>
            <person name="Auch B."/>
            <person name="Kono T."/>
            <person name="Mallez S."/>
            <person name="Zhang Y."/>
            <person name="Obille A."/>
            <person name="Becker A."/>
            <person name="Abrahante J.E."/>
            <person name="Garbe J."/>
            <person name="Badalamenti J.P."/>
            <person name="Herman A."/>
            <person name="Mangelson H."/>
            <person name="Liachko I."/>
            <person name="Sullivan S."/>
            <person name="Sone E.D."/>
            <person name="Koren S."/>
            <person name="Silverstein K.A.T."/>
            <person name="Beckman K.B."/>
            <person name="Gohl D.M."/>
        </authorList>
    </citation>
    <scope>NUCLEOTIDE SEQUENCE</scope>
    <source>
        <strain evidence="1">Duluth1</strain>
        <tissue evidence="1">Whole animal</tissue>
    </source>
</reference>
<name>A0A9D4I0X3_DREPO</name>
<protein>
    <submittedName>
        <fullName evidence="1">Uncharacterized protein</fullName>
    </submittedName>
</protein>
<comment type="caution">
    <text evidence="1">The sequence shown here is derived from an EMBL/GenBank/DDBJ whole genome shotgun (WGS) entry which is preliminary data.</text>
</comment>
<gene>
    <name evidence="1" type="ORF">DPMN_046788</name>
</gene>
<dbReference type="PANTHER" id="PTHR10656:SF69">
    <property type="entry name" value="MAB-21-LIKE HHH_H2TH-LIKE DOMAIN-CONTAINING PROTEIN"/>
    <property type="match status" value="1"/>
</dbReference>
<dbReference type="AlphaFoldDB" id="A0A9D4I0X3"/>
<dbReference type="PANTHER" id="PTHR10656">
    <property type="entry name" value="CELL FATE DETERMINING PROTEIN MAB21-RELATED"/>
    <property type="match status" value="1"/>
</dbReference>
<organism evidence="1 2">
    <name type="scientific">Dreissena polymorpha</name>
    <name type="common">Zebra mussel</name>
    <name type="synonym">Mytilus polymorpha</name>
    <dbReference type="NCBI Taxonomy" id="45954"/>
    <lineage>
        <taxon>Eukaryota</taxon>
        <taxon>Metazoa</taxon>
        <taxon>Spiralia</taxon>
        <taxon>Lophotrochozoa</taxon>
        <taxon>Mollusca</taxon>
        <taxon>Bivalvia</taxon>
        <taxon>Autobranchia</taxon>
        <taxon>Heteroconchia</taxon>
        <taxon>Euheterodonta</taxon>
        <taxon>Imparidentia</taxon>
        <taxon>Neoheterodontei</taxon>
        <taxon>Myida</taxon>
        <taxon>Dreissenoidea</taxon>
        <taxon>Dreissenidae</taxon>
        <taxon>Dreissena</taxon>
    </lineage>
</organism>
<dbReference type="EMBL" id="JAIWYP010000011">
    <property type="protein sequence ID" value="KAH3740093.1"/>
    <property type="molecule type" value="Genomic_DNA"/>
</dbReference>
<dbReference type="Proteomes" id="UP000828390">
    <property type="component" value="Unassembled WGS sequence"/>
</dbReference>
<reference evidence="1" key="2">
    <citation type="submission" date="2020-11" db="EMBL/GenBank/DDBJ databases">
        <authorList>
            <person name="McCartney M.A."/>
            <person name="Auch B."/>
            <person name="Kono T."/>
            <person name="Mallez S."/>
            <person name="Becker A."/>
            <person name="Gohl D.M."/>
            <person name="Silverstein K.A.T."/>
            <person name="Koren S."/>
            <person name="Bechman K.B."/>
            <person name="Herman A."/>
            <person name="Abrahante J.E."/>
            <person name="Garbe J."/>
        </authorList>
    </citation>
    <scope>NUCLEOTIDE SEQUENCE</scope>
    <source>
        <strain evidence="1">Duluth1</strain>
        <tissue evidence="1">Whole animal</tissue>
    </source>
</reference>
<evidence type="ECO:0000313" key="2">
    <source>
        <dbReference type="Proteomes" id="UP000828390"/>
    </source>
</evidence>
<evidence type="ECO:0000313" key="1">
    <source>
        <dbReference type="EMBL" id="KAH3740093.1"/>
    </source>
</evidence>
<proteinExistence type="predicted"/>
<keyword evidence="2" id="KW-1185">Reference proteome</keyword>
<dbReference type="Gene3D" id="1.10.1410.40">
    <property type="match status" value="1"/>
</dbReference>
<sequence length="299" mass="34830">MRETRYGTTSFAASIARDKGSSSRSVVFLTQMAEGDVRHYTEWTPRLINRSRETGSKAEGLTCVYESDRDTIYKLPCTKWASRARHWQTPEIVEEFIAMGAFVTPIGFKLSEYNDIEWRICFNTAETELVNNLNDTQVKTYVIMKMIVNDVLKPQTKEVTSYIVKNIVLRQAENNPQLPYYMIPERNLMEERNLEDEQQRVLVKSITDMMDEGPRMILRVKKIRQAVVCHPEPLLWYSKMRTELEMLVLKSKKMAVRCRDENVKTHMRISQIILEVLMRMRLEGSSVGDPMVVLESMLS</sequence>
<accession>A0A9D4I0X3</accession>